<evidence type="ECO:0000313" key="2">
    <source>
        <dbReference type="Proteomes" id="UP001610861"/>
    </source>
</evidence>
<dbReference type="InterPro" id="IPR036291">
    <property type="entry name" value="NAD(P)-bd_dom_sf"/>
</dbReference>
<organism evidence="1 2">
    <name type="scientific">Microbacterium alkaliflavum</name>
    <dbReference type="NCBI Taxonomy" id="3248839"/>
    <lineage>
        <taxon>Bacteria</taxon>
        <taxon>Bacillati</taxon>
        <taxon>Actinomycetota</taxon>
        <taxon>Actinomycetes</taxon>
        <taxon>Micrococcales</taxon>
        <taxon>Microbacteriaceae</taxon>
        <taxon>Microbacterium</taxon>
    </lineage>
</organism>
<accession>A0ABW7Q1Z9</accession>
<dbReference type="Proteomes" id="UP001610861">
    <property type="component" value="Unassembled WGS sequence"/>
</dbReference>
<dbReference type="Gene3D" id="3.40.50.720">
    <property type="entry name" value="NAD(P)-binding Rossmann-like Domain"/>
    <property type="match status" value="1"/>
</dbReference>
<dbReference type="SUPFAM" id="SSF51735">
    <property type="entry name" value="NAD(P)-binding Rossmann-fold domains"/>
    <property type="match status" value="1"/>
</dbReference>
<dbReference type="RefSeq" id="WP_396638803.1">
    <property type="nucleotide sequence ID" value="NZ_JBIQWL010000001.1"/>
</dbReference>
<protein>
    <submittedName>
        <fullName evidence="1">SDR family oxidoreductase</fullName>
    </submittedName>
</protein>
<keyword evidence="2" id="KW-1185">Reference proteome</keyword>
<sequence length="248" mass="25437">MRIAVAGGTGQAGAQAVAVAKERGHDVVVLARSTGVDLVAGTGVAHALEGVDAIVDATGVQGKVDPTGFHKAVTASLTGAGATAGVRHLVVLSIVGCDRAASFALYGGKLAQEHATAAGGIPFTIARTTQFHEFARQAWKFAAFGPLHAAPRGRTQPVAVREVGARLVDLAEREPIGGRAPDFGGPREETFVDMVRGYRDAAGLRGPVIPVSLPGELGRAQRDGSLLPGADAELGVQTFAEWLTALRP</sequence>
<comment type="caution">
    <text evidence="1">The sequence shown here is derived from an EMBL/GenBank/DDBJ whole genome shotgun (WGS) entry which is preliminary data.</text>
</comment>
<gene>
    <name evidence="1" type="ORF">ACH3VR_00565</name>
</gene>
<dbReference type="EMBL" id="JBIQWL010000001">
    <property type="protein sequence ID" value="MFH8248843.1"/>
    <property type="molecule type" value="Genomic_DNA"/>
</dbReference>
<evidence type="ECO:0000313" key="1">
    <source>
        <dbReference type="EMBL" id="MFH8248843.1"/>
    </source>
</evidence>
<proteinExistence type="predicted"/>
<name>A0ABW7Q1Z9_9MICO</name>
<reference evidence="1 2" key="1">
    <citation type="submission" date="2024-09" db="EMBL/GenBank/DDBJ databases">
        <authorList>
            <person name="Pan X."/>
        </authorList>
    </citation>
    <scope>NUCLEOTIDE SEQUENCE [LARGE SCALE GENOMIC DNA]</scope>
    <source>
        <strain evidence="1 2">B2969</strain>
    </source>
</reference>